<keyword evidence="5" id="KW-1185">Reference proteome</keyword>
<evidence type="ECO:0000256" key="1">
    <source>
        <dbReference type="SAM" id="MobiDB-lite"/>
    </source>
</evidence>
<keyword evidence="2" id="KW-0812">Transmembrane</keyword>
<keyword evidence="2" id="KW-1133">Transmembrane helix</keyword>
<proteinExistence type="predicted"/>
<name>A0ABN4GPK5_9ACTN</name>
<dbReference type="PROSITE" id="PS51257">
    <property type="entry name" value="PROKAR_LIPOPROTEIN"/>
    <property type="match status" value="1"/>
</dbReference>
<reference evidence="4 5" key="1">
    <citation type="journal article" date="2015" name="ISME J.">
        <title>Draft Genome Sequence of Streptomyces incarnatus NRRL8089, which Produces the Nucleoside Antibiotic Sinefungin.</title>
        <authorList>
            <person name="Oshima K."/>
            <person name="Hattori M."/>
            <person name="Shimizu H."/>
            <person name="Fukuda K."/>
            <person name="Nemoto M."/>
            <person name="Inagaki K."/>
            <person name="Tamura T."/>
        </authorList>
    </citation>
    <scope>NUCLEOTIDE SEQUENCE [LARGE SCALE GENOMIC DNA]</scope>
    <source>
        <strain evidence="4 5">NRRL 8089</strain>
    </source>
</reference>
<evidence type="ECO:0000259" key="3">
    <source>
        <dbReference type="Pfam" id="PF11350"/>
    </source>
</evidence>
<accession>A0ABN4GPK5</accession>
<dbReference type="Proteomes" id="UP000035366">
    <property type="component" value="Chromosome"/>
</dbReference>
<sequence>MRHRRSTKEHPWRTAVLPVGVLGALLACLYVLAGNDDGRGQAAASPGSTVAPAGEVPRDGRGTFTRATGSPAVSGDGKPLRYTVDVEDGTGQDPQAFAREVDRILADPRGWTASGTAFQRVDRPPYDFAVHLASPATTDRLCTRFGLDTGGEVNCQGGTDVVVDLKRWLLLSPFYRGRSATYHALIVNHEVGHRLGRGHQRCPGPGHPAPVMVQQIKGLHGCTPNAWPFDRAGRPVERPAAR</sequence>
<evidence type="ECO:0000313" key="5">
    <source>
        <dbReference type="Proteomes" id="UP000035366"/>
    </source>
</evidence>
<protein>
    <recommendedName>
        <fullName evidence="3">DUF3152 domain-containing protein</fullName>
    </recommendedName>
</protein>
<evidence type="ECO:0000256" key="2">
    <source>
        <dbReference type="SAM" id="Phobius"/>
    </source>
</evidence>
<gene>
    <name evidence="4" type="ORF">ABB07_38020</name>
</gene>
<feature type="region of interest" description="Disordered" evidence="1">
    <location>
        <begin position="39"/>
        <end position="79"/>
    </location>
</feature>
<dbReference type="Pfam" id="PF11350">
    <property type="entry name" value="DUF3152"/>
    <property type="match status" value="1"/>
</dbReference>
<feature type="transmembrane region" description="Helical" evidence="2">
    <location>
        <begin position="12"/>
        <end position="33"/>
    </location>
</feature>
<dbReference type="EMBL" id="CP011497">
    <property type="protein sequence ID" value="AKJ15655.1"/>
    <property type="molecule type" value="Genomic_DNA"/>
</dbReference>
<dbReference type="SUPFAM" id="SSF55486">
    <property type="entry name" value="Metalloproteases ('zincins'), catalytic domain"/>
    <property type="match status" value="1"/>
</dbReference>
<dbReference type="InterPro" id="IPR022603">
    <property type="entry name" value="DUF3152"/>
</dbReference>
<keyword evidence="2" id="KW-0472">Membrane</keyword>
<evidence type="ECO:0000313" key="4">
    <source>
        <dbReference type="EMBL" id="AKJ15655.1"/>
    </source>
</evidence>
<feature type="domain" description="DUF3152" evidence="3">
    <location>
        <begin position="52"/>
        <end position="219"/>
    </location>
</feature>
<dbReference type="RefSeq" id="WP_208903083.1">
    <property type="nucleotide sequence ID" value="NZ_CP011497.1"/>
</dbReference>
<organism evidence="4 5">
    <name type="scientific">Streptomyces incarnatus</name>
    <dbReference type="NCBI Taxonomy" id="665007"/>
    <lineage>
        <taxon>Bacteria</taxon>
        <taxon>Bacillati</taxon>
        <taxon>Actinomycetota</taxon>
        <taxon>Actinomycetes</taxon>
        <taxon>Kitasatosporales</taxon>
        <taxon>Streptomycetaceae</taxon>
        <taxon>Streptomyces</taxon>
    </lineage>
</organism>